<gene>
    <name evidence="2" type="ORF">E8E13_011499</name>
</gene>
<sequence length="131" mass="14154">MHNYHSTIVIIIDHPAASGSLPDSSNSPRDETTPTLSVGPSGSTAVRHDTPRPSSRARGTSPTPFTRGLKPQASEPALVSSVHETYKKRVLDAQSSPSPPSSNSSDATEVPLPRRSRAHSDPRYHLPEERR</sequence>
<feature type="compositionally biased region" description="Basic and acidic residues" evidence="1">
    <location>
        <begin position="118"/>
        <end position="131"/>
    </location>
</feature>
<protein>
    <submittedName>
        <fullName evidence="2">Uncharacterized protein</fullName>
    </submittedName>
</protein>
<organism evidence="2 3">
    <name type="scientific">Curvularia kusanoi</name>
    <name type="common">Cochliobolus kusanoi</name>
    <dbReference type="NCBI Taxonomy" id="90978"/>
    <lineage>
        <taxon>Eukaryota</taxon>
        <taxon>Fungi</taxon>
        <taxon>Dikarya</taxon>
        <taxon>Ascomycota</taxon>
        <taxon>Pezizomycotina</taxon>
        <taxon>Dothideomycetes</taxon>
        <taxon>Pleosporomycetidae</taxon>
        <taxon>Pleosporales</taxon>
        <taxon>Pleosporineae</taxon>
        <taxon>Pleosporaceae</taxon>
        <taxon>Curvularia</taxon>
    </lineage>
</organism>
<dbReference type="EMBL" id="SWKU01000002">
    <property type="protein sequence ID" value="KAF3010040.1"/>
    <property type="molecule type" value="Genomic_DNA"/>
</dbReference>
<comment type="caution">
    <text evidence="2">The sequence shown here is derived from an EMBL/GenBank/DDBJ whole genome shotgun (WGS) entry which is preliminary data.</text>
</comment>
<keyword evidence="3" id="KW-1185">Reference proteome</keyword>
<evidence type="ECO:0000313" key="3">
    <source>
        <dbReference type="Proteomes" id="UP000801428"/>
    </source>
</evidence>
<feature type="region of interest" description="Disordered" evidence="1">
    <location>
        <begin position="11"/>
        <end position="131"/>
    </location>
</feature>
<evidence type="ECO:0000313" key="2">
    <source>
        <dbReference type="EMBL" id="KAF3010040.1"/>
    </source>
</evidence>
<proteinExistence type="predicted"/>
<evidence type="ECO:0000256" key="1">
    <source>
        <dbReference type="SAM" id="MobiDB-lite"/>
    </source>
</evidence>
<reference evidence="2" key="1">
    <citation type="submission" date="2019-04" db="EMBL/GenBank/DDBJ databases">
        <title>Sequencing of skin fungus with MAO and IRED activity.</title>
        <authorList>
            <person name="Marsaioli A.J."/>
            <person name="Bonatto J.M.C."/>
            <person name="Reis Junior O."/>
        </authorList>
    </citation>
    <scope>NUCLEOTIDE SEQUENCE</scope>
    <source>
        <strain evidence="2">30M1</strain>
    </source>
</reference>
<name>A0A9P4WB65_CURKU</name>
<dbReference type="AlphaFoldDB" id="A0A9P4WB65"/>
<feature type="compositionally biased region" description="Polar residues" evidence="1">
    <location>
        <begin position="21"/>
        <end position="44"/>
    </location>
</feature>
<dbReference type="Proteomes" id="UP000801428">
    <property type="component" value="Unassembled WGS sequence"/>
</dbReference>
<accession>A0A9P4WB65</accession>